<dbReference type="Proteomes" id="UP000094578">
    <property type="component" value="Unassembled WGS sequence"/>
</dbReference>
<evidence type="ECO:0000313" key="3">
    <source>
        <dbReference type="EMBL" id="ODP27609.1"/>
    </source>
</evidence>
<keyword evidence="4" id="KW-1185">Reference proteome</keyword>
<accession>A0A1E3L1C7</accession>
<feature type="domain" description="HTH cro/C1-type" evidence="2">
    <location>
        <begin position="7"/>
        <end position="61"/>
    </location>
</feature>
<dbReference type="RefSeq" id="WP_069328458.1">
    <property type="nucleotide sequence ID" value="NZ_MDER01000051.1"/>
</dbReference>
<dbReference type="SUPFAM" id="SSF47413">
    <property type="entry name" value="lambda repressor-like DNA-binding domains"/>
    <property type="match status" value="1"/>
</dbReference>
<evidence type="ECO:0000256" key="1">
    <source>
        <dbReference type="ARBA" id="ARBA00023125"/>
    </source>
</evidence>
<gene>
    <name evidence="3" type="ORF">PTI45_03064</name>
</gene>
<protein>
    <submittedName>
        <fullName evidence="3">Repressor LexA</fullName>
        <ecNumber evidence="3">3.4.21.88</ecNumber>
    </submittedName>
</protein>
<dbReference type="EC" id="3.4.21.88" evidence="3"/>
<comment type="caution">
    <text evidence="3">The sequence shown here is derived from an EMBL/GenBank/DDBJ whole genome shotgun (WGS) entry which is preliminary data.</text>
</comment>
<dbReference type="InterPro" id="IPR001387">
    <property type="entry name" value="Cro/C1-type_HTH"/>
</dbReference>
<dbReference type="PANTHER" id="PTHR46558:SF11">
    <property type="entry name" value="HTH-TYPE TRANSCRIPTIONAL REGULATOR XRE"/>
    <property type="match status" value="1"/>
</dbReference>
<keyword evidence="1" id="KW-0238">DNA-binding</keyword>
<keyword evidence="3" id="KW-0378">Hydrolase</keyword>
<dbReference type="EMBL" id="MDER01000051">
    <property type="protein sequence ID" value="ODP27609.1"/>
    <property type="molecule type" value="Genomic_DNA"/>
</dbReference>
<dbReference type="GO" id="GO:0004252">
    <property type="term" value="F:serine-type endopeptidase activity"/>
    <property type="evidence" value="ECO:0007669"/>
    <property type="project" value="UniProtKB-EC"/>
</dbReference>
<dbReference type="STRING" id="1886670.PTI45_03064"/>
<dbReference type="SMART" id="SM00530">
    <property type="entry name" value="HTH_XRE"/>
    <property type="match status" value="1"/>
</dbReference>
<evidence type="ECO:0000313" key="4">
    <source>
        <dbReference type="Proteomes" id="UP000094578"/>
    </source>
</evidence>
<reference evidence="3 4" key="1">
    <citation type="submission" date="2016-08" db="EMBL/GenBank/DDBJ databases">
        <title>Genome sequencing of Paenibacillus sp. TI45-13ar, isolated from Korean traditional nuruk.</title>
        <authorList>
            <person name="Kim S.-J."/>
        </authorList>
    </citation>
    <scope>NUCLEOTIDE SEQUENCE [LARGE SCALE GENOMIC DNA]</scope>
    <source>
        <strain evidence="3 4">TI45-13ar</strain>
    </source>
</reference>
<dbReference type="PANTHER" id="PTHR46558">
    <property type="entry name" value="TRACRIPTIONAL REGULATORY PROTEIN-RELATED-RELATED"/>
    <property type="match status" value="1"/>
</dbReference>
<sequence>MKTGERIKLLREEAGLSQLDLSKSIHINNSVLSRIESGKRPVEDHELKTIADYFYVDADFLLGRKDIPRMNDENKGYIDHALGWTDEEKQIAEAVIQTLRKLKK</sequence>
<dbReference type="GO" id="GO:0003677">
    <property type="term" value="F:DNA binding"/>
    <property type="evidence" value="ECO:0007669"/>
    <property type="project" value="UniProtKB-KW"/>
</dbReference>
<evidence type="ECO:0000259" key="2">
    <source>
        <dbReference type="PROSITE" id="PS50943"/>
    </source>
</evidence>
<organism evidence="3 4">
    <name type="scientific">Paenibacillus nuruki</name>
    <dbReference type="NCBI Taxonomy" id="1886670"/>
    <lineage>
        <taxon>Bacteria</taxon>
        <taxon>Bacillati</taxon>
        <taxon>Bacillota</taxon>
        <taxon>Bacilli</taxon>
        <taxon>Bacillales</taxon>
        <taxon>Paenibacillaceae</taxon>
        <taxon>Paenibacillus</taxon>
    </lineage>
</organism>
<dbReference type="InterPro" id="IPR010982">
    <property type="entry name" value="Lambda_DNA-bd_dom_sf"/>
</dbReference>
<dbReference type="CDD" id="cd00093">
    <property type="entry name" value="HTH_XRE"/>
    <property type="match status" value="1"/>
</dbReference>
<dbReference type="PROSITE" id="PS50943">
    <property type="entry name" value="HTH_CROC1"/>
    <property type="match status" value="1"/>
</dbReference>
<dbReference type="AlphaFoldDB" id="A0A1E3L1C7"/>
<proteinExistence type="predicted"/>
<dbReference type="Gene3D" id="1.10.260.40">
    <property type="entry name" value="lambda repressor-like DNA-binding domains"/>
    <property type="match status" value="1"/>
</dbReference>
<dbReference type="Pfam" id="PF01381">
    <property type="entry name" value="HTH_3"/>
    <property type="match status" value="1"/>
</dbReference>
<name>A0A1E3L1C7_9BACL</name>